<organism evidence="1 2">
    <name type="scientific">Roseateles saccharophilus</name>
    <name type="common">Pseudomonas saccharophila</name>
    <dbReference type="NCBI Taxonomy" id="304"/>
    <lineage>
        <taxon>Bacteria</taxon>
        <taxon>Pseudomonadati</taxon>
        <taxon>Pseudomonadota</taxon>
        <taxon>Betaproteobacteria</taxon>
        <taxon>Burkholderiales</taxon>
        <taxon>Sphaerotilaceae</taxon>
        <taxon>Roseateles</taxon>
    </lineage>
</organism>
<evidence type="ECO:0000313" key="2">
    <source>
        <dbReference type="Proteomes" id="UP001180453"/>
    </source>
</evidence>
<dbReference type="Proteomes" id="UP001180453">
    <property type="component" value="Unassembled WGS sequence"/>
</dbReference>
<name>A0ABU1YN96_ROSSA</name>
<reference evidence="1 2" key="1">
    <citation type="submission" date="2023-07" db="EMBL/GenBank/DDBJ databases">
        <title>Sorghum-associated microbial communities from plants grown in Nebraska, USA.</title>
        <authorList>
            <person name="Schachtman D."/>
        </authorList>
    </citation>
    <scope>NUCLEOTIDE SEQUENCE [LARGE SCALE GENOMIC DNA]</scope>
    <source>
        <strain evidence="1 2">BE314</strain>
    </source>
</reference>
<accession>A0ABU1YN96</accession>
<proteinExistence type="predicted"/>
<protein>
    <submittedName>
        <fullName evidence="1">Uncharacterized protein</fullName>
    </submittedName>
</protein>
<gene>
    <name evidence="1" type="ORF">J2X20_002990</name>
</gene>
<evidence type="ECO:0000313" key="1">
    <source>
        <dbReference type="EMBL" id="MDR7270332.1"/>
    </source>
</evidence>
<keyword evidence="2" id="KW-1185">Reference proteome</keyword>
<comment type="caution">
    <text evidence="1">The sequence shown here is derived from an EMBL/GenBank/DDBJ whole genome shotgun (WGS) entry which is preliminary data.</text>
</comment>
<sequence>MTTPSLQAAVRRAYDVFGAYTAPTQPLDVCTFCCMDEELEREMRAVPLRKLTRLHFYEYSTGAKSVEGQSADELKYLLPRLLELLAAGEETHHSIELALDRVGRCPADAFSTEERAVLDTFMLACFDACLRGEWAAEGIWYDLEDPLALLVMADYAGLALEPLLQHWTQHQSPQSTIRFVESTYWGYWRDHWISNAFATDRPQLQAVFKSWLQAPATKTAFTTKLLRPHFLDQVEQTPSNTCAPFPLMVEAVFDHLTY</sequence>
<dbReference type="RefSeq" id="WP_310266103.1">
    <property type="nucleotide sequence ID" value="NZ_JAVDXU010000002.1"/>
</dbReference>
<dbReference type="EMBL" id="JAVDXU010000002">
    <property type="protein sequence ID" value="MDR7270332.1"/>
    <property type="molecule type" value="Genomic_DNA"/>
</dbReference>